<dbReference type="Gene3D" id="3.30.10.20">
    <property type="match status" value="1"/>
</dbReference>
<dbReference type="Pfam" id="PF03793">
    <property type="entry name" value="PASTA"/>
    <property type="match status" value="1"/>
</dbReference>
<dbReference type="CDD" id="cd06577">
    <property type="entry name" value="PASTA_pknB"/>
    <property type="match status" value="1"/>
</dbReference>
<keyword evidence="3" id="KW-0418">Kinase</keyword>
<keyword evidence="3" id="KW-0808">Transferase</keyword>
<feature type="domain" description="PASTA" evidence="2">
    <location>
        <begin position="51"/>
        <end position="121"/>
    </location>
</feature>
<feature type="compositionally biased region" description="Basic and acidic residues" evidence="1">
    <location>
        <begin position="235"/>
        <end position="246"/>
    </location>
</feature>
<protein>
    <submittedName>
        <fullName evidence="3">Chemotaxis protein histidine kinase CheA</fullName>
    </submittedName>
</protein>
<dbReference type="GO" id="GO:0016301">
    <property type="term" value="F:kinase activity"/>
    <property type="evidence" value="ECO:0007669"/>
    <property type="project" value="UniProtKB-KW"/>
</dbReference>
<reference evidence="3 4" key="1">
    <citation type="submission" date="2023-07" db="EMBL/GenBank/DDBJ databases">
        <title>Sorghum-associated microbial communities from plants grown in Nebraska, USA.</title>
        <authorList>
            <person name="Schachtman D."/>
        </authorList>
    </citation>
    <scope>NUCLEOTIDE SEQUENCE [LARGE SCALE GENOMIC DNA]</scope>
    <source>
        <strain evidence="3 4">DS1001</strain>
    </source>
</reference>
<feature type="region of interest" description="Disordered" evidence="1">
    <location>
        <begin position="221"/>
        <end position="246"/>
    </location>
</feature>
<proteinExistence type="predicted"/>
<dbReference type="Proteomes" id="UP001239267">
    <property type="component" value="Unassembled WGS sequence"/>
</dbReference>
<evidence type="ECO:0000256" key="1">
    <source>
        <dbReference type="SAM" id="MobiDB-lite"/>
    </source>
</evidence>
<dbReference type="PROSITE" id="PS51178">
    <property type="entry name" value="PASTA"/>
    <property type="match status" value="1"/>
</dbReference>
<gene>
    <name evidence="3" type="ORF">J2T23_004001</name>
</gene>
<evidence type="ECO:0000313" key="3">
    <source>
        <dbReference type="EMBL" id="MDQ0148072.1"/>
    </source>
</evidence>
<dbReference type="EMBL" id="JAUSTB010000026">
    <property type="protein sequence ID" value="MDQ0148072.1"/>
    <property type="molecule type" value="Genomic_DNA"/>
</dbReference>
<comment type="caution">
    <text evidence="3">The sequence shown here is derived from an EMBL/GenBank/DDBJ whole genome shotgun (WGS) entry which is preliminary data.</text>
</comment>
<dbReference type="InterPro" id="IPR005543">
    <property type="entry name" value="PASTA_dom"/>
</dbReference>
<dbReference type="SMART" id="SM00740">
    <property type="entry name" value="PASTA"/>
    <property type="match status" value="1"/>
</dbReference>
<dbReference type="Pfam" id="PF05901">
    <property type="entry name" value="Excalibur"/>
    <property type="match status" value="1"/>
</dbReference>
<dbReference type="AlphaFoldDB" id="A0AAJ1SVF0"/>
<dbReference type="SMART" id="SM00894">
    <property type="entry name" value="Excalibur"/>
    <property type="match status" value="1"/>
</dbReference>
<evidence type="ECO:0000259" key="2">
    <source>
        <dbReference type="PROSITE" id="PS51178"/>
    </source>
</evidence>
<accession>A0AAJ1SVF0</accession>
<dbReference type="InterPro" id="IPR008613">
    <property type="entry name" value="Excalibur_Ca-bd_domain"/>
</dbReference>
<dbReference type="RefSeq" id="WP_307362919.1">
    <property type="nucleotide sequence ID" value="NZ_JAUSTB010000026.1"/>
</dbReference>
<organism evidence="3 4">
    <name type="scientific">Pseudarthrobacter niigatensis</name>
    <dbReference type="NCBI Taxonomy" id="369935"/>
    <lineage>
        <taxon>Bacteria</taxon>
        <taxon>Bacillati</taxon>
        <taxon>Actinomycetota</taxon>
        <taxon>Actinomycetes</taxon>
        <taxon>Micrococcales</taxon>
        <taxon>Micrococcaceae</taxon>
        <taxon>Pseudarthrobacter</taxon>
    </lineage>
</organism>
<name>A0AAJ1SVF0_9MICC</name>
<sequence>MNNNLYAAHPVTGRLKVSLALAVLAGLLLTGCGGKQASVEPASAATSTATAEASAAVPGVVGLTLDKATDQLKGLGFKVEAKDIVDGKSIIVEKNWQVMTQDPASGTTAAKGSTVRLGVKSLDELAAEKAAAEKVAADKAAAEQAAAKAVADKAAAEKAAADKAAADQAAAAKAAADQAARDAAAKAAADQQSAQKFVQAPAQAPATAYYANCTAAKNAGAAPLHRGQPGYSSSLDRDGDGVACER</sequence>
<keyword evidence="4" id="KW-1185">Reference proteome</keyword>
<evidence type="ECO:0000313" key="4">
    <source>
        <dbReference type="Proteomes" id="UP001239267"/>
    </source>
</evidence>